<dbReference type="SUPFAM" id="SSF53098">
    <property type="entry name" value="Ribonuclease H-like"/>
    <property type="match status" value="1"/>
</dbReference>
<dbReference type="AlphaFoldDB" id="A0AAD5WRP7"/>
<dbReference type="InterPro" id="IPR038765">
    <property type="entry name" value="Papain-like_cys_pep_sf"/>
</dbReference>
<dbReference type="InterPro" id="IPR015943">
    <property type="entry name" value="WD40/YVTN_repeat-like_dom_sf"/>
</dbReference>
<dbReference type="Gene3D" id="3.30.420.10">
    <property type="entry name" value="Ribonuclease H-like superfamily/Ribonuclease H"/>
    <property type="match status" value="1"/>
</dbReference>
<dbReference type="GO" id="GO:0004535">
    <property type="term" value="F:poly(A)-specific ribonuclease activity"/>
    <property type="evidence" value="ECO:0007669"/>
    <property type="project" value="TreeGrafter"/>
</dbReference>
<dbReference type="Pfam" id="PF13423">
    <property type="entry name" value="UCH_1"/>
    <property type="match status" value="1"/>
</dbReference>
<dbReference type="PANTHER" id="PTHR15728">
    <property type="entry name" value="DEADENYLATION COMPLEX CATALYTIC SUBUNIT PAN2"/>
    <property type="match status" value="1"/>
</dbReference>
<evidence type="ECO:0000256" key="2">
    <source>
        <dbReference type="SAM" id="MobiDB-lite"/>
    </source>
</evidence>
<dbReference type="InterPro" id="IPR036397">
    <property type="entry name" value="RNaseH_sf"/>
</dbReference>
<dbReference type="GO" id="GO:0003676">
    <property type="term" value="F:nucleic acid binding"/>
    <property type="evidence" value="ECO:0007669"/>
    <property type="project" value="InterPro"/>
</dbReference>
<dbReference type="PROSITE" id="PS50235">
    <property type="entry name" value="USP_3"/>
    <property type="match status" value="1"/>
</dbReference>
<dbReference type="InterPro" id="IPR013520">
    <property type="entry name" value="Ribonucl_H"/>
</dbReference>
<evidence type="ECO:0000259" key="3">
    <source>
        <dbReference type="PROSITE" id="PS50235"/>
    </source>
</evidence>
<dbReference type="InterPro" id="IPR028881">
    <property type="entry name" value="PAN2_UCH_dom"/>
</dbReference>
<comment type="caution">
    <text evidence="4">The sequence shown here is derived from an EMBL/GenBank/DDBJ whole genome shotgun (WGS) entry which is preliminary data.</text>
</comment>
<dbReference type="PANTHER" id="PTHR15728:SF0">
    <property type="entry name" value="PAN2-PAN3 DEADENYLATION COMPLEX CATALYTIC SUBUNIT PAN2"/>
    <property type="match status" value="1"/>
</dbReference>
<evidence type="ECO:0000256" key="1">
    <source>
        <dbReference type="ARBA" id="ARBA00022574"/>
    </source>
</evidence>
<dbReference type="SUPFAM" id="SSF54001">
    <property type="entry name" value="Cysteine proteinases"/>
    <property type="match status" value="1"/>
</dbReference>
<name>A0AAD5WRP7_9PEZI</name>
<dbReference type="Pfam" id="PF00929">
    <property type="entry name" value="RNase_T"/>
    <property type="match status" value="1"/>
</dbReference>
<dbReference type="GO" id="GO:0000289">
    <property type="term" value="P:nuclear-transcribed mRNA poly(A) tail shortening"/>
    <property type="evidence" value="ECO:0007669"/>
    <property type="project" value="TreeGrafter"/>
</dbReference>
<dbReference type="GO" id="GO:0031251">
    <property type="term" value="C:PAN complex"/>
    <property type="evidence" value="ECO:0007669"/>
    <property type="project" value="TreeGrafter"/>
</dbReference>
<dbReference type="InterPro" id="IPR048841">
    <property type="entry name" value="PAN2_N"/>
</dbReference>
<dbReference type="SUPFAM" id="SSF50978">
    <property type="entry name" value="WD40 repeat-like"/>
    <property type="match status" value="1"/>
</dbReference>
<dbReference type="Gene3D" id="2.130.10.10">
    <property type="entry name" value="YVTN repeat-like/Quinoprotein amine dehydrogenase"/>
    <property type="match status" value="1"/>
</dbReference>
<sequence length="1144" mass="128890">MDDWVENGYIGPILDEKGEPLKITTLAFDTHQELVWLGFESGRVTSFLAREWTRYTSYVTNREVREPIRQLLFNEKGIFSLTPKTLQFRLRRAVPQWSLSSSMPSQLPAFVGKENMTSMDCMTFLPKSTSKLLVAGADRRMLVLDVSDSQDGRLVENYPRPSEEPIIMLKSTTLHIVAATRSGWVYVLDPVTYAARYQWKPHQSKISDMCVNSDHITTCGFAQRDNSKFLLEHFLHVFSLSDFTPRMVPFAAGPLHVCSHSVDNSTVFVLSPHGQIHMIHLNQSRSTVVKQTDVVNSPGPGMMEVAPTMQAAAIICEDGLRVVIWSYPNDQLRTCNSPQQPELPNNTPWNRPKIQWTPETPLNVIGMPYYTETLLSAWPEMWHTFGRPPARFDRDFTHSLKPSSGNSYLYGVNPRKGKYIRNQVEPSQIITKLPPKDESRYLSQARHDAQHQDKEDPWRFLSIKFSRFGFSDFDFRFFNDTGFSGLTNHLNNSYANPLLQLLRFTPVVRNAALHHLSGSCINDSCLLCELGFLFDMMEKAKGSICQATNLLRTLAHDPQAQAYFPNQGTAEKGGPGDTLQVLARFLTERIVAEYRDTAEVPDRLQKALSVYTNNKQWCESCSFKKAKNATSSVTDLMYPNDIRPSLTFSKILKDSVERDLVTKGWCDKCKKYRQIHSKKTVLALPDVFVLNATVNTPERKTLWMTPGWLPAEIAIIVNGSQLYCYQGADIQVHLDRGVHPVEVYSLVGMASSIDKDSLNEKSHLVATANTSYCQENPNPDNPWFVMNDFLVRQMKSSAEALSFDERRTPYVLIYQANKHNHIIDNSWKSTIDSSLLFADDDKNPEKPYQVLDPKAEAPRLGTVVALDSEFVSVGDEGIAITSVNDDAKVERPSPKTVARLSVLRGDQGPRWGVPFIDDYIRPKEQVRDYLTEYSGIYPQDLDPKMSKRHLVSLKVAIKKLWILLNLGCRFVGHGLSNDFRELNLIVPKSQRIDTVELFQSRVTKRRLGLSFLLWSVFSERIQKTTHDSIEDARAALMLYEKFLQMQANGTLDREIENIFARGQAYNFRVPKEAVPYGARATTPPSAAGPGGLPLPQPPSTPVKNNAGYLETRPGAGPSGTLSPYSSMGTPWSAKHGGGGGSPMP</sequence>
<gene>
    <name evidence="4" type="ORF">MKZ38_003581</name>
</gene>
<dbReference type="InterPro" id="IPR036322">
    <property type="entry name" value="WD40_repeat_dom_sf"/>
</dbReference>
<dbReference type="InterPro" id="IPR050785">
    <property type="entry name" value="PAN2-PAN3_catalytic_subunit"/>
</dbReference>
<dbReference type="Proteomes" id="UP001201980">
    <property type="component" value="Unassembled WGS sequence"/>
</dbReference>
<evidence type="ECO:0000313" key="4">
    <source>
        <dbReference type="EMBL" id="KAJ2898948.1"/>
    </source>
</evidence>
<dbReference type="GO" id="GO:0000932">
    <property type="term" value="C:P-body"/>
    <property type="evidence" value="ECO:0007669"/>
    <property type="project" value="TreeGrafter"/>
</dbReference>
<dbReference type="EMBL" id="JAKWBI020000212">
    <property type="protein sequence ID" value="KAJ2898948.1"/>
    <property type="molecule type" value="Genomic_DNA"/>
</dbReference>
<dbReference type="InterPro" id="IPR012337">
    <property type="entry name" value="RNaseH-like_sf"/>
</dbReference>
<reference evidence="4" key="1">
    <citation type="submission" date="2022-07" db="EMBL/GenBank/DDBJ databases">
        <title>Draft genome sequence of Zalerion maritima ATCC 34329, a (micro)plastics degrading marine fungus.</title>
        <authorList>
            <person name="Paco A."/>
            <person name="Goncalves M.F.M."/>
            <person name="Rocha-Santos T.A.P."/>
            <person name="Alves A."/>
        </authorList>
    </citation>
    <scope>NUCLEOTIDE SEQUENCE</scope>
    <source>
        <strain evidence="4">ATCC 34329</strain>
    </source>
</reference>
<accession>A0AAD5WRP7</accession>
<dbReference type="InterPro" id="IPR028889">
    <property type="entry name" value="USP"/>
</dbReference>
<proteinExistence type="predicted"/>
<feature type="compositionally biased region" description="Polar residues" evidence="2">
    <location>
        <begin position="1119"/>
        <end position="1129"/>
    </location>
</feature>
<keyword evidence="1" id="KW-0853">WD repeat</keyword>
<protein>
    <submittedName>
        <fullName evidence="4">PAB-dependent poly(A)-specific ribonuclease subunit PAN2</fullName>
    </submittedName>
</protein>
<dbReference type="SMART" id="SM00479">
    <property type="entry name" value="EXOIII"/>
    <property type="match status" value="1"/>
</dbReference>
<feature type="region of interest" description="Disordered" evidence="2">
    <location>
        <begin position="1077"/>
        <end position="1144"/>
    </location>
</feature>
<dbReference type="Pfam" id="PF20770">
    <property type="entry name" value="PAN2_N"/>
    <property type="match status" value="1"/>
</dbReference>
<feature type="domain" description="USP" evidence="3">
    <location>
        <begin position="484"/>
        <end position="817"/>
    </location>
</feature>
<evidence type="ECO:0000313" key="5">
    <source>
        <dbReference type="Proteomes" id="UP001201980"/>
    </source>
</evidence>
<organism evidence="4 5">
    <name type="scientific">Zalerion maritima</name>
    <dbReference type="NCBI Taxonomy" id="339359"/>
    <lineage>
        <taxon>Eukaryota</taxon>
        <taxon>Fungi</taxon>
        <taxon>Dikarya</taxon>
        <taxon>Ascomycota</taxon>
        <taxon>Pezizomycotina</taxon>
        <taxon>Sordariomycetes</taxon>
        <taxon>Lulworthiomycetidae</taxon>
        <taxon>Lulworthiales</taxon>
        <taxon>Lulworthiaceae</taxon>
        <taxon>Zalerion</taxon>
    </lineage>
</organism>
<feature type="compositionally biased region" description="Gly residues" evidence="2">
    <location>
        <begin position="1135"/>
        <end position="1144"/>
    </location>
</feature>
<dbReference type="Gene3D" id="3.90.70.10">
    <property type="entry name" value="Cysteine proteinases"/>
    <property type="match status" value="1"/>
</dbReference>
<keyword evidence="5" id="KW-1185">Reference proteome</keyword>